<keyword evidence="7" id="KW-1185">Reference proteome</keyword>
<dbReference type="Pfam" id="PF22890">
    <property type="entry name" value="TPR_EMC2"/>
    <property type="match status" value="1"/>
</dbReference>
<dbReference type="GO" id="GO:0072546">
    <property type="term" value="C:EMC complex"/>
    <property type="evidence" value="ECO:0007669"/>
    <property type="project" value="UniProtKB-UniRule"/>
</dbReference>
<sequence length="317" mass="34660">MDLTSALQRLASYRAKQSRASADIVKDGELVLRKAGLTKLGDEEWAFLEQLALAAIDTGKLDVADDITDGYAIQACLERLAAKFPESPRVDVLQGIRMEATESSETVIRYYNTLLEADESNIAAWKRKISVLKSSGDIKTAVQELSTLLDTFYTDVEGWLELGSIYSSCNQYTSALQCLSHAMILAPQNAFYILEAAETAYSAADIPLALKFYLRVVEMLDEPPTSGTTPSRPEGPTLRAWYGVKLCVRDLLTSTSTASQSESQTTPPSEKHLKLLDELSTERILAAYSPSSSKAGEGPPLGRETVVKWLENTSSTS</sequence>
<dbReference type="Proteomes" id="UP000076798">
    <property type="component" value="Unassembled WGS sequence"/>
</dbReference>
<protein>
    <recommendedName>
        <fullName evidence="4">ER membrane protein complex subunit 2</fullName>
    </recommendedName>
</protein>
<dbReference type="OrthoDB" id="124397at2759"/>
<comment type="similarity">
    <text evidence="4">Belongs to the EMC2 family.</text>
</comment>
<evidence type="ECO:0000313" key="6">
    <source>
        <dbReference type="EMBL" id="KZT40644.1"/>
    </source>
</evidence>
<dbReference type="InterPro" id="IPR011990">
    <property type="entry name" value="TPR-like_helical_dom_sf"/>
</dbReference>
<dbReference type="PROSITE" id="PS50005">
    <property type="entry name" value="TPR"/>
    <property type="match status" value="1"/>
</dbReference>
<evidence type="ECO:0000256" key="3">
    <source>
        <dbReference type="PROSITE-ProRule" id="PRU00339"/>
    </source>
</evidence>
<dbReference type="Gene3D" id="1.25.40.10">
    <property type="entry name" value="Tetratricopeptide repeat domain"/>
    <property type="match status" value="1"/>
</dbReference>
<feature type="domain" description="EMC2 TPR-like" evidence="5">
    <location>
        <begin position="96"/>
        <end position="200"/>
    </location>
</feature>
<comment type="function">
    <text evidence="4">Part of the endoplasmic reticulum membrane protein complex (EMC) that enables the energy-independent insertion into endoplasmic reticulum membranes of newly synthesized membrane proteins.</text>
</comment>
<dbReference type="PANTHER" id="PTHR12760">
    <property type="entry name" value="TETRATRICOPEPTIDE REPEAT PROTEIN"/>
    <property type="match status" value="1"/>
</dbReference>
<proteinExistence type="inferred from homology"/>
<comment type="subcellular location">
    <subcellularLocation>
        <location evidence="4">Endoplasmic reticulum membrane</location>
        <topology evidence="4">Peripheral membrane protein</topology>
        <orientation evidence="4">Cytoplasmic side</orientation>
    </subcellularLocation>
</comment>
<evidence type="ECO:0000256" key="1">
    <source>
        <dbReference type="ARBA" id="ARBA00022737"/>
    </source>
</evidence>
<dbReference type="EMBL" id="KV428030">
    <property type="protein sequence ID" value="KZT40644.1"/>
    <property type="molecule type" value="Genomic_DNA"/>
</dbReference>
<organism evidence="6 7">
    <name type="scientific">Sistotremastrum suecicum HHB10207 ss-3</name>
    <dbReference type="NCBI Taxonomy" id="1314776"/>
    <lineage>
        <taxon>Eukaryota</taxon>
        <taxon>Fungi</taxon>
        <taxon>Dikarya</taxon>
        <taxon>Basidiomycota</taxon>
        <taxon>Agaricomycotina</taxon>
        <taxon>Agaricomycetes</taxon>
        <taxon>Sistotremastrales</taxon>
        <taxon>Sistotremastraceae</taxon>
        <taxon>Sistotremastrum</taxon>
    </lineage>
</organism>
<reference evidence="6 7" key="1">
    <citation type="journal article" date="2016" name="Mol. Biol. Evol.">
        <title>Comparative Genomics of Early-Diverging Mushroom-Forming Fungi Provides Insights into the Origins of Lignocellulose Decay Capabilities.</title>
        <authorList>
            <person name="Nagy L.G."/>
            <person name="Riley R."/>
            <person name="Tritt A."/>
            <person name="Adam C."/>
            <person name="Daum C."/>
            <person name="Floudas D."/>
            <person name="Sun H."/>
            <person name="Yadav J.S."/>
            <person name="Pangilinan J."/>
            <person name="Larsson K.H."/>
            <person name="Matsuura K."/>
            <person name="Barry K."/>
            <person name="Labutti K."/>
            <person name="Kuo R."/>
            <person name="Ohm R.A."/>
            <person name="Bhattacharya S.S."/>
            <person name="Shirouzu T."/>
            <person name="Yoshinaga Y."/>
            <person name="Martin F.M."/>
            <person name="Grigoriev I.V."/>
            <person name="Hibbett D.S."/>
        </authorList>
    </citation>
    <scope>NUCLEOTIDE SEQUENCE [LARGE SCALE GENOMIC DNA]</scope>
    <source>
        <strain evidence="6 7">HHB10207 ss-3</strain>
    </source>
</reference>
<accession>A0A166FHE5</accession>
<name>A0A166FHE5_9AGAM</name>
<dbReference type="InterPro" id="IPR055217">
    <property type="entry name" value="TPR_EMC2"/>
</dbReference>
<keyword evidence="4" id="KW-0256">Endoplasmic reticulum</keyword>
<dbReference type="AlphaFoldDB" id="A0A166FHE5"/>
<dbReference type="STRING" id="1314776.A0A166FHE5"/>
<evidence type="ECO:0000256" key="4">
    <source>
        <dbReference type="RuleBase" id="RU367091"/>
    </source>
</evidence>
<dbReference type="SMART" id="SM00028">
    <property type="entry name" value="TPR"/>
    <property type="match status" value="2"/>
</dbReference>
<evidence type="ECO:0000256" key="2">
    <source>
        <dbReference type="ARBA" id="ARBA00022803"/>
    </source>
</evidence>
<dbReference type="InterPro" id="IPR039856">
    <property type="entry name" value="EMC2-like"/>
</dbReference>
<dbReference type="InterPro" id="IPR019734">
    <property type="entry name" value="TPR_rpt"/>
</dbReference>
<keyword evidence="2 3" id="KW-0802">TPR repeat</keyword>
<evidence type="ECO:0000259" key="5">
    <source>
        <dbReference type="Pfam" id="PF22890"/>
    </source>
</evidence>
<gene>
    <name evidence="6" type="ORF">SISSUDRAFT_1118180</name>
</gene>
<comment type="subunit">
    <text evidence="4">Component of the ER membrane protein complex (EMC).</text>
</comment>
<keyword evidence="4" id="KW-0472">Membrane</keyword>
<evidence type="ECO:0000313" key="7">
    <source>
        <dbReference type="Proteomes" id="UP000076798"/>
    </source>
</evidence>
<dbReference type="SUPFAM" id="SSF48452">
    <property type="entry name" value="TPR-like"/>
    <property type="match status" value="1"/>
</dbReference>
<keyword evidence="1" id="KW-0677">Repeat</keyword>
<feature type="repeat" description="TPR" evidence="3">
    <location>
        <begin position="156"/>
        <end position="189"/>
    </location>
</feature>